<reference evidence="12 13" key="1">
    <citation type="submission" date="2020-02" db="EMBL/GenBank/DDBJ databases">
        <title>Draft genome sequence of Limisphaera ngatamarikiensis NGM72.4T, a thermophilic Verrucomicrobia grouped in subdivision 3.</title>
        <authorList>
            <person name="Carere C.R."/>
            <person name="Steen J."/>
            <person name="Hugenholtz P."/>
            <person name="Stott M.B."/>
        </authorList>
    </citation>
    <scope>NUCLEOTIDE SEQUENCE [LARGE SCALE GENOMIC DNA]</scope>
    <source>
        <strain evidence="12 13">NGM72.4</strain>
    </source>
</reference>
<dbReference type="Proteomes" id="UP000477311">
    <property type="component" value="Unassembled WGS sequence"/>
</dbReference>
<evidence type="ECO:0000313" key="12">
    <source>
        <dbReference type="EMBL" id="NGO38513.1"/>
    </source>
</evidence>
<dbReference type="GO" id="GO:0004654">
    <property type="term" value="F:polyribonucleotide nucleotidyltransferase activity"/>
    <property type="evidence" value="ECO:0007669"/>
    <property type="project" value="UniProtKB-UniRule"/>
</dbReference>
<dbReference type="GO" id="GO:0000175">
    <property type="term" value="F:3'-5'-RNA exonuclease activity"/>
    <property type="evidence" value="ECO:0007669"/>
    <property type="project" value="TreeGrafter"/>
</dbReference>
<dbReference type="Pfam" id="PF03726">
    <property type="entry name" value="PNPase"/>
    <property type="match status" value="1"/>
</dbReference>
<dbReference type="Gene3D" id="2.40.50.140">
    <property type="entry name" value="Nucleic acid-binding proteins"/>
    <property type="match status" value="1"/>
</dbReference>
<comment type="subcellular location">
    <subcellularLocation>
        <location evidence="1 9">Cytoplasm</location>
    </subcellularLocation>
</comment>
<proteinExistence type="inferred from homology"/>
<dbReference type="Gene3D" id="3.30.1370.10">
    <property type="entry name" value="K Homology domain, type 1"/>
    <property type="match status" value="1"/>
</dbReference>
<dbReference type="InterPro" id="IPR015847">
    <property type="entry name" value="ExoRNase_PH_dom2"/>
</dbReference>
<dbReference type="SMART" id="SM00316">
    <property type="entry name" value="S1"/>
    <property type="match status" value="1"/>
</dbReference>
<dbReference type="InterPro" id="IPR036456">
    <property type="entry name" value="PNPase_PH_RNA-bd_sf"/>
</dbReference>
<evidence type="ECO:0000313" key="13">
    <source>
        <dbReference type="Proteomes" id="UP000477311"/>
    </source>
</evidence>
<dbReference type="InterPro" id="IPR003029">
    <property type="entry name" value="S1_domain"/>
</dbReference>
<dbReference type="EC" id="2.7.7.8" evidence="9"/>
<dbReference type="InterPro" id="IPR004087">
    <property type="entry name" value="KH_dom"/>
</dbReference>
<dbReference type="Pfam" id="PF00575">
    <property type="entry name" value="S1"/>
    <property type="match status" value="1"/>
</dbReference>
<comment type="caution">
    <text evidence="12">The sequence shown here is derived from an EMBL/GenBank/DDBJ whole genome shotgun (WGS) entry which is preliminary data.</text>
</comment>
<dbReference type="RefSeq" id="WP_165106033.1">
    <property type="nucleotide sequence ID" value="NZ_JAAKYA010000018.1"/>
</dbReference>
<feature type="binding site" evidence="9">
    <location>
        <position position="492"/>
    </location>
    <ligand>
        <name>Mg(2+)</name>
        <dbReference type="ChEBI" id="CHEBI:18420"/>
    </ligand>
</feature>
<dbReference type="NCBIfam" id="NF008805">
    <property type="entry name" value="PRK11824.1"/>
    <property type="match status" value="1"/>
</dbReference>
<evidence type="ECO:0000256" key="5">
    <source>
        <dbReference type="ARBA" id="ARBA00022695"/>
    </source>
</evidence>
<dbReference type="InterPro" id="IPR036345">
    <property type="entry name" value="ExoRNase_PH_dom2_sf"/>
</dbReference>
<dbReference type="SUPFAM" id="SSF50249">
    <property type="entry name" value="Nucleic acid-binding proteins"/>
    <property type="match status" value="1"/>
</dbReference>
<feature type="compositionally biased region" description="Gly residues" evidence="10">
    <location>
        <begin position="746"/>
        <end position="756"/>
    </location>
</feature>
<dbReference type="InterPro" id="IPR027408">
    <property type="entry name" value="PNPase/RNase_PH_dom_sf"/>
</dbReference>
<dbReference type="FunFam" id="3.30.1370.10:FF:000001">
    <property type="entry name" value="Polyribonucleotide nucleotidyltransferase"/>
    <property type="match status" value="1"/>
</dbReference>
<keyword evidence="5 9" id="KW-0548">Nucleotidyltransferase</keyword>
<dbReference type="PIRSF" id="PIRSF005499">
    <property type="entry name" value="PNPase"/>
    <property type="match status" value="1"/>
</dbReference>
<dbReference type="PANTHER" id="PTHR11252:SF0">
    <property type="entry name" value="POLYRIBONUCLEOTIDE NUCLEOTIDYLTRANSFERASE 1, MITOCHONDRIAL"/>
    <property type="match status" value="1"/>
</dbReference>
<comment type="catalytic activity">
    <reaction evidence="9">
        <text>RNA(n+1) + phosphate = RNA(n) + a ribonucleoside 5'-diphosphate</text>
        <dbReference type="Rhea" id="RHEA:22096"/>
        <dbReference type="Rhea" id="RHEA-COMP:14527"/>
        <dbReference type="Rhea" id="RHEA-COMP:17342"/>
        <dbReference type="ChEBI" id="CHEBI:43474"/>
        <dbReference type="ChEBI" id="CHEBI:57930"/>
        <dbReference type="ChEBI" id="CHEBI:140395"/>
        <dbReference type="EC" id="2.7.7.8"/>
    </reaction>
</comment>
<dbReference type="InterPro" id="IPR012340">
    <property type="entry name" value="NA-bd_OB-fold"/>
</dbReference>
<dbReference type="InterPro" id="IPR012162">
    <property type="entry name" value="PNPase"/>
</dbReference>
<dbReference type="SUPFAM" id="SSF54211">
    <property type="entry name" value="Ribosomal protein S5 domain 2-like"/>
    <property type="match status" value="2"/>
</dbReference>
<evidence type="ECO:0000256" key="9">
    <source>
        <dbReference type="HAMAP-Rule" id="MF_01595"/>
    </source>
</evidence>
<protein>
    <recommendedName>
        <fullName evidence="9">Polyribonucleotide nucleotidyltransferase</fullName>
        <ecNumber evidence="9">2.7.7.8</ecNumber>
    </recommendedName>
    <alternativeName>
        <fullName evidence="9">Polynucleotide phosphorylase</fullName>
        <shortName evidence="9">PNPase</shortName>
    </alternativeName>
</protein>
<evidence type="ECO:0000256" key="1">
    <source>
        <dbReference type="ARBA" id="ARBA00004496"/>
    </source>
</evidence>
<keyword evidence="6 9" id="KW-0479">Metal-binding</keyword>
<evidence type="ECO:0000256" key="2">
    <source>
        <dbReference type="ARBA" id="ARBA00007404"/>
    </source>
</evidence>
<comment type="cofactor">
    <cofactor evidence="9">
        <name>Mg(2+)</name>
        <dbReference type="ChEBI" id="CHEBI:18420"/>
    </cofactor>
</comment>
<gene>
    <name evidence="9 12" type="primary">pnp</name>
    <name evidence="12" type="ORF">G4L39_03750</name>
</gene>
<evidence type="ECO:0000256" key="10">
    <source>
        <dbReference type="SAM" id="MobiDB-lite"/>
    </source>
</evidence>
<dbReference type="FunFam" id="3.30.230.70:FF:000001">
    <property type="entry name" value="Polyribonucleotide nucleotidyltransferase"/>
    <property type="match status" value="1"/>
</dbReference>
<dbReference type="Pfam" id="PF00013">
    <property type="entry name" value="KH_1"/>
    <property type="match status" value="1"/>
</dbReference>
<dbReference type="CDD" id="cd11364">
    <property type="entry name" value="RNase_PH_PNPase_2"/>
    <property type="match status" value="1"/>
</dbReference>
<accession>A0A6M1RLH9</accession>
<dbReference type="InterPro" id="IPR036612">
    <property type="entry name" value="KH_dom_type_1_sf"/>
</dbReference>
<comment type="function">
    <text evidence="9">Involved in mRNA degradation. Catalyzes the phosphorolysis of single-stranded polyribonucleotides processively in the 3'- to 5'-direction.</text>
</comment>
<dbReference type="InterPro" id="IPR004088">
    <property type="entry name" value="KH_dom_type_1"/>
</dbReference>
<organism evidence="12 13">
    <name type="scientific">Limisphaera ngatamarikiensis</name>
    <dbReference type="NCBI Taxonomy" id="1324935"/>
    <lineage>
        <taxon>Bacteria</taxon>
        <taxon>Pseudomonadati</taxon>
        <taxon>Verrucomicrobiota</taxon>
        <taxon>Verrucomicrobiia</taxon>
        <taxon>Limisphaerales</taxon>
        <taxon>Limisphaeraceae</taxon>
        <taxon>Limisphaera</taxon>
    </lineage>
</organism>
<keyword evidence="3 9" id="KW-0963">Cytoplasm</keyword>
<dbReference type="SUPFAM" id="SSF54791">
    <property type="entry name" value="Eukaryotic type KH-domain (KH-domain type I)"/>
    <property type="match status" value="1"/>
</dbReference>
<evidence type="ECO:0000256" key="6">
    <source>
        <dbReference type="ARBA" id="ARBA00022723"/>
    </source>
</evidence>
<keyword evidence="8 9" id="KW-0694">RNA-binding</keyword>
<dbReference type="NCBIfam" id="TIGR03591">
    <property type="entry name" value="polynuc_phos"/>
    <property type="match status" value="1"/>
</dbReference>
<dbReference type="Pfam" id="PF01138">
    <property type="entry name" value="RNase_PH"/>
    <property type="match status" value="2"/>
</dbReference>
<dbReference type="CDD" id="cd11363">
    <property type="entry name" value="RNase_PH_PNPase_1"/>
    <property type="match status" value="1"/>
</dbReference>
<dbReference type="InterPro" id="IPR001247">
    <property type="entry name" value="ExoRNase_PH_dom1"/>
</dbReference>
<keyword evidence="4 9" id="KW-0808">Transferase</keyword>
<dbReference type="CDD" id="cd02393">
    <property type="entry name" value="KH-I_PNPase"/>
    <property type="match status" value="1"/>
</dbReference>
<dbReference type="Gene3D" id="3.30.230.70">
    <property type="entry name" value="GHMP Kinase, N-terminal domain"/>
    <property type="match status" value="2"/>
</dbReference>
<dbReference type="CDD" id="cd04472">
    <property type="entry name" value="S1_PNPase"/>
    <property type="match status" value="1"/>
</dbReference>
<dbReference type="SUPFAM" id="SSF55666">
    <property type="entry name" value="Ribonuclease PH domain 2-like"/>
    <property type="match status" value="2"/>
</dbReference>
<sequence length="802" mass="86117">MHTKVTALVGEAPITIETGKIAKQADGAVTVQLGETIVIVAAVAATKPREGADFFPLTVDYREKAAAAGRFPGGYFKREGRPTEKEIVTSRMIDRPIRPLFPKGWFNEVQVQAIVLSADGQNDPDVLCVNGASAALMVSDIPWDGPVAAVRIGRINGRFVVNPTHDDLERSDLDLVYVGTERELIMFEGSAREISESDFLAALEFGHQAIQPLIAAQKELAEKAGKPKRSITLLKAPEEILERARVLAGDRVVPALLTPGKLAREAAVNALFEEVEQKLLEEFGAEKVTDFVKNEVRYHIQHAAIRGLVLNEGKRMDGRAMDAIRPISCEVGLLPRAHGSALFTRGETQAMVLATLGTGEDAQEFDAYTGGATEKRFILHYNFPNFSVGETGRITGPGRREIGHGNLAERSLAPLLPLDDYPYTIRVTSEIMESNGSTSMATVCGGSLALMDAGIPLQRAVAGISIGLVTEYDAEGRLARYQLLTDIIGAEDHFGDMDCKIAGTDRGITGFQLDLKLRGLPLNVIAEAVERARVARLAILEEMNKVLSAPRPELSKYAPRILTLKIDPEKIGTLIGPGGKNIKKLVDESGCEIDIEDDGTVRIYSVSEEGMRIAREAIEALSAEAEVGKIYRGKVVTIKDFGAFVEFLPGKDGLVHISELANFRVKKTEDIVKIGDEIWVKVLGVDEKGRVRLSRKAAMNERDAQMAAQQGGGTGEGAAASAVAEGTSGGEQAQSAGSAPSQTQGASGGGGHGSAGGRSAERSPQHRQESRERGHRSEHGHGGRRSRGGRGGGGGNRNRDRR</sequence>
<dbReference type="InterPro" id="IPR020568">
    <property type="entry name" value="Ribosomal_Su5_D2-typ_SF"/>
</dbReference>
<dbReference type="FunFam" id="2.40.50.140:FF:000023">
    <property type="entry name" value="Polyribonucleotide nucleotidyltransferase"/>
    <property type="match status" value="1"/>
</dbReference>
<comment type="similarity">
    <text evidence="2 9">Belongs to the polyribonucleotide nucleotidyltransferase family.</text>
</comment>
<evidence type="ECO:0000259" key="11">
    <source>
        <dbReference type="PROSITE" id="PS50126"/>
    </source>
</evidence>
<evidence type="ECO:0000256" key="4">
    <source>
        <dbReference type="ARBA" id="ARBA00022679"/>
    </source>
</evidence>
<dbReference type="Pfam" id="PF03725">
    <property type="entry name" value="RNase_PH_C"/>
    <property type="match status" value="1"/>
</dbReference>
<dbReference type="GO" id="GO:0003723">
    <property type="term" value="F:RNA binding"/>
    <property type="evidence" value="ECO:0007669"/>
    <property type="project" value="UniProtKB-UniRule"/>
</dbReference>
<feature type="compositionally biased region" description="Basic and acidic residues" evidence="10">
    <location>
        <begin position="759"/>
        <end position="781"/>
    </location>
</feature>
<dbReference type="AlphaFoldDB" id="A0A6M1RLH9"/>
<feature type="region of interest" description="Disordered" evidence="10">
    <location>
        <begin position="702"/>
        <end position="802"/>
    </location>
</feature>
<evidence type="ECO:0000256" key="8">
    <source>
        <dbReference type="ARBA" id="ARBA00022884"/>
    </source>
</evidence>
<dbReference type="GO" id="GO:0000287">
    <property type="term" value="F:magnesium ion binding"/>
    <property type="evidence" value="ECO:0007669"/>
    <property type="project" value="UniProtKB-UniRule"/>
</dbReference>
<evidence type="ECO:0000256" key="7">
    <source>
        <dbReference type="ARBA" id="ARBA00022842"/>
    </source>
</evidence>
<dbReference type="PANTHER" id="PTHR11252">
    <property type="entry name" value="POLYRIBONUCLEOTIDE NUCLEOTIDYLTRANSFERASE"/>
    <property type="match status" value="1"/>
</dbReference>
<dbReference type="SMART" id="SM00322">
    <property type="entry name" value="KH"/>
    <property type="match status" value="1"/>
</dbReference>
<dbReference type="GO" id="GO:0006396">
    <property type="term" value="P:RNA processing"/>
    <property type="evidence" value="ECO:0007669"/>
    <property type="project" value="InterPro"/>
</dbReference>
<dbReference type="SUPFAM" id="SSF46915">
    <property type="entry name" value="Polynucleotide phosphorylase/guanosine pentaphosphate synthase (PNPase/GPSI), domain 3"/>
    <property type="match status" value="1"/>
</dbReference>
<feature type="domain" description="S1 motif" evidence="11">
    <location>
        <begin position="628"/>
        <end position="696"/>
    </location>
</feature>
<evidence type="ECO:0000256" key="3">
    <source>
        <dbReference type="ARBA" id="ARBA00022490"/>
    </source>
</evidence>
<dbReference type="PROSITE" id="PS50126">
    <property type="entry name" value="S1"/>
    <property type="match status" value="1"/>
</dbReference>
<feature type="compositionally biased region" description="Low complexity" evidence="10">
    <location>
        <begin position="717"/>
        <end position="745"/>
    </location>
</feature>
<dbReference type="EMBL" id="JAAKYA010000018">
    <property type="protein sequence ID" value="NGO38513.1"/>
    <property type="molecule type" value="Genomic_DNA"/>
</dbReference>
<keyword evidence="7 9" id="KW-0460">Magnesium</keyword>
<dbReference type="GO" id="GO:0006402">
    <property type="term" value="P:mRNA catabolic process"/>
    <property type="evidence" value="ECO:0007669"/>
    <property type="project" value="UniProtKB-UniRule"/>
</dbReference>
<name>A0A6M1RLH9_9BACT</name>
<dbReference type="PROSITE" id="PS50084">
    <property type="entry name" value="KH_TYPE_1"/>
    <property type="match status" value="1"/>
</dbReference>
<dbReference type="GO" id="GO:0005829">
    <property type="term" value="C:cytosol"/>
    <property type="evidence" value="ECO:0007669"/>
    <property type="project" value="TreeGrafter"/>
</dbReference>
<dbReference type="HAMAP" id="MF_01595">
    <property type="entry name" value="PNPase"/>
    <property type="match status" value="1"/>
</dbReference>
<dbReference type="InterPro" id="IPR015848">
    <property type="entry name" value="PNPase_PH_RNA-bd_bac/org-type"/>
</dbReference>
<feature type="binding site" evidence="9">
    <location>
        <position position="498"/>
    </location>
    <ligand>
        <name>Mg(2+)</name>
        <dbReference type="ChEBI" id="CHEBI:18420"/>
    </ligand>
</feature>
<keyword evidence="13" id="KW-1185">Reference proteome</keyword>